<dbReference type="Proteomes" id="UP000309992">
    <property type="component" value="Unassembled WGS sequence"/>
</dbReference>
<comment type="caution">
    <text evidence="3">The sequence shown here is derived from an EMBL/GenBank/DDBJ whole genome shotgun (WGS) entry which is preliminary data.</text>
</comment>
<accession>A0ABY2S471</accession>
<dbReference type="InterPro" id="IPR020904">
    <property type="entry name" value="Sc_DH/Rdtase_CS"/>
</dbReference>
<evidence type="ECO:0000313" key="4">
    <source>
        <dbReference type="Proteomes" id="UP000309992"/>
    </source>
</evidence>
<dbReference type="Pfam" id="PF13561">
    <property type="entry name" value="adh_short_C2"/>
    <property type="match status" value="1"/>
</dbReference>
<keyword evidence="2 3" id="KW-0560">Oxidoreductase</keyword>
<dbReference type="InterPro" id="IPR036291">
    <property type="entry name" value="NAD(P)-bd_dom_sf"/>
</dbReference>
<comment type="similarity">
    <text evidence="1">Belongs to the short-chain dehydrogenases/reductases (SDR) family.</text>
</comment>
<evidence type="ECO:0000256" key="1">
    <source>
        <dbReference type="ARBA" id="ARBA00006484"/>
    </source>
</evidence>
<dbReference type="PANTHER" id="PTHR42760:SF133">
    <property type="entry name" value="3-OXOACYL-[ACYL-CARRIER-PROTEIN] REDUCTASE"/>
    <property type="match status" value="1"/>
</dbReference>
<evidence type="ECO:0000256" key="2">
    <source>
        <dbReference type="ARBA" id="ARBA00023002"/>
    </source>
</evidence>
<protein>
    <submittedName>
        <fullName evidence="3">Glucose 1-dehydrogenase</fullName>
        <ecNumber evidence="3">1.1.1.47</ecNumber>
    </submittedName>
</protein>
<proteinExistence type="inferred from homology"/>
<dbReference type="EC" id="1.1.1.47" evidence="3"/>
<evidence type="ECO:0000313" key="3">
    <source>
        <dbReference type="EMBL" id="TKG70531.1"/>
    </source>
</evidence>
<dbReference type="PANTHER" id="PTHR42760">
    <property type="entry name" value="SHORT-CHAIN DEHYDROGENASES/REDUCTASES FAMILY MEMBER"/>
    <property type="match status" value="1"/>
</dbReference>
<dbReference type="InterPro" id="IPR002347">
    <property type="entry name" value="SDR_fam"/>
</dbReference>
<dbReference type="PRINTS" id="PR00081">
    <property type="entry name" value="GDHRDH"/>
</dbReference>
<dbReference type="SUPFAM" id="SSF51735">
    <property type="entry name" value="NAD(P)-binding Rossmann-fold domains"/>
    <property type="match status" value="1"/>
</dbReference>
<dbReference type="EMBL" id="SWMS01000008">
    <property type="protein sequence ID" value="TKG70531.1"/>
    <property type="molecule type" value="Genomic_DNA"/>
</dbReference>
<keyword evidence="4" id="KW-1185">Reference proteome</keyword>
<dbReference type="Gene3D" id="3.40.50.720">
    <property type="entry name" value="NAD(P)-binding Rossmann-like Domain"/>
    <property type="match status" value="1"/>
</dbReference>
<dbReference type="PRINTS" id="PR00080">
    <property type="entry name" value="SDRFAMILY"/>
</dbReference>
<sequence>MRFQDRVAIVTGGAGGIGRATCLRLAEEGATVVVADIDADAARTTAAELATPGLAVQVDVGSPDSARELAATVTDVLGRVDVLVNNAGCDTIGPFADSDPATWQRLLTVNLMGTIACTHAVLPSLIEQGEGAIVCVASDAGRVGSSGEVVYSATKGGVIAFGKALAREVARHRIRVNSVAPGPTDTPFLNGFGGDLEKILNGMIRATPLRSLAQPEQIAAAIAFLASADADFITGQTVSVSGGLTMV</sequence>
<dbReference type="NCBIfam" id="NF005559">
    <property type="entry name" value="PRK07231.1"/>
    <property type="match status" value="1"/>
</dbReference>
<dbReference type="PROSITE" id="PS00061">
    <property type="entry name" value="ADH_SHORT"/>
    <property type="match status" value="1"/>
</dbReference>
<dbReference type="RefSeq" id="WP_112274214.1">
    <property type="nucleotide sequence ID" value="NZ_SWMS01000008.1"/>
</dbReference>
<reference evidence="3 4" key="1">
    <citation type="journal article" date="2015" name="Antonie Van Leeuwenhoek">
        <title>Prauserella endophytica sp. nov., an endophytic actinobacterium isolated from Tamarix taklamakanensis.</title>
        <authorList>
            <person name="Liu J.M."/>
            <person name="Habden X."/>
            <person name="Guo L."/>
            <person name="Tuo L."/>
            <person name="Jiang Z.K."/>
            <person name="Liu S.W."/>
            <person name="Liu X.F."/>
            <person name="Chen L."/>
            <person name="Li R.F."/>
            <person name="Zhang Y.Q."/>
            <person name="Sun C.H."/>
        </authorList>
    </citation>
    <scope>NUCLEOTIDE SEQUENCE [LARGE SCALE GENOMIC DNA]</scope>
    <source>
        <strain evidence="3 4">CGMCC 4.7182</strain>
    </source>
</reference>
<gene>
    <name evidence="3" type="ORF">FCN18_16730</name>
</gene>
<dbReference type="GO" id="GO:0047936">
    <property type="term" value="F:glucose 1-dehydrogenase [NAD(P)+] activity"/>
    <property type="evidence" value="ECO:0007669"/>
    <property type="project" value="UniProtKB-EC"/>
</dbReference>
<name>A0ABY2S471_9PSEU</name>
<organism evidence="3 4">
    <name type="scientific">Prauserella endophytica</name>
    <dbReference type="NCBI Taxonomy" id="1592324"/>
    <lineage>
        <taxon>Bacteria</taxon>
        <taxon>Bacillati</taxon>
        <taxon>Actinomycetota</taxon>
        <taxon>Actinomycetes</taxon>
        <taxon>Pseudonocardiales</taxon>
        <taxon>Pseudonocardiaceae</taxon>
        <taxon>Prauserella</taxon>
        <taxon>Prauserella coralliicola group</taxon>
    </lineage>
</organism>